<keyword evidence="5" id="KW-1133">Transmembrane helix</keyword>
<name>A0AAE3ZR73_9ACTN</name>
<organism evidence="13 14">
    <name type="scientific">Catenuloplanes niger</name>
    <dbReference type="NCBI Taxonomy" id="587534"/>
    <lineage>
        <taxon>Bacteria</taxon>
        <taxon>Bacillati</taxon>
        <taxon>Actinomycetota</taxon>
        <taxon>Actinomycetes</taxon>
        <taxon>Micromonosporales</taxon>
        <taxon>Micromonosporaceae</taxon>
        <taxon>Catenuloplanes</taxon>
    </lineage>
</organism>
<comment type="subcellular location">
    <subcellularLocation>
        <location evidence="2">Cell membrane</location>
    </subcellularLocation>
    <subcellularLocation>
        <location evidence="1">Membrane</location>
        <topology evidence="1">Single-pass membrane protein</topology>
    </subcellularLocation>
</comment>
<feature type="domain" description="Putative zinc-finger" evidence="12">
    <location>
        <begin position="4"/>
        <end position="36"/>
    </location>
</feature>
<evidence type="ECO:0000256" key="2">
    <source>
        <dbReference type="ARBA" id="ARBA00004236"/>
    </source>
</evidence>
<dbReference type="EMBL" id="JAVDYC010000001">
    <property type="protein sequence ID" value="MDR7324573.1"/>
    <property type="molecule type" value="Genomic_DNA"/>
</dbReference>
<dbReference type="InterPro" id="IPR018764">
    <property type="entry name" value="RskA_C"/>
</dbReference>
<evidence type="ECO:0000256" key="8">
    <source>
        <dbReference type="ARBA" id="ARBA00023163"/>
    </source>
</evidence>
<feature type="domain" description="Anti-sigma K factor RskA C-terminal" evidence="11">
    <location>
        <begin position="97"/>
        <end position="238"/>
    </location>
</feature>
<comment type="caution">
    <text evidence="13">The sequence shown here is derived from an EMBL/GenBank/DDBJ whole genome shotgun (WGS) entry which is preliminary data.</text>
</comment>
<dbReference type="RefSeq" id="WP_310418166.1">
    <property type="nucleotide sequence ID" value="NZ_JAVDYC010000001.1"/>
</dbReference>
<evidence type="ECO:0000259" key="11">
    <source>
        <dbReference type="Pfam" id="PF10099"/>
    </source>
</evidence>
<dbReference type="AlphaFoldDB" id="A0AAE3ZR73"/>
<dbReference type="InterPro" id="IPR041916">
    <property type="entry name" value="Anti_sigma_zinc_sf"/>
</dbReference>
<dbReference type="Gene3D" id="1.10.10.1320">
    <property type="entry name" value="Anti-sigma factor, zinc-finger domain"/>
    <property type="match status" value="1"/>
</dbReference>
<reference evidence="13 14" key="1">
    <citation type="submission" date="2023-07" db="EMBL/GenBank/DDBJ databases">
        <title>Sequencing the genomes of 1000 actinobacteria strains.</title>
        <authorList>
            <person name="Klenk H.-P."/>
        </authorList>
    </citation>
    <scope>NUCLEOTIDE SEQUENCE [LARGE SCALE GENOMIC DNA]</scope>
    <source>
        <strain evidence="13 14">DSM 44711</strain>
    </source>
</reference>
<evidence type="ECO:0000256" key="10">
    <source>
        <dbReference type="ARBA" id="ARBA00030803"/>
    </source>
</evidence>
<evidence type="ECO:0000256" key="5">
    <source>
        <dbReference type="ARBA" id="ARBA00022989"/>
    </source>
</evidence>
<evidence type="ECO:0000256" key="1">
    <source>
        <dbReference type="ARBA" id="ARBA00004167"/>
    </source>
</evidence>
<keyword evidence="4" id="KW-0812">Transmembrane</keyword>
<evidence type="ECO:0000256" key="9">
    <source>
        <dbReference type="ARBA" id="ARBA00029829"/>
    </source>
</evidence>
<keyword evidence="6" id="KW-0805">Transcription regulation</keyword>
<evidence type="ECO:0000256" key="3">
    <source>
        <dbReference type="ARBA" id="ARBA00022475"/>
    </source>
</evidence>
<keyword evidence="8" id="KW-0804">Transcription</keyword>
<dbReference type="Proteomes" id="UP001183629">
    <property type="component" value="Unassembled WGS sequence"/>
</dbReference>
<evidence type="ECO:0000259" key="12">
    <source>
        <dbReference type="Pfam" id="PF13490"/>
    </source>
</evidence>
<gene>
    <name evidence="13" type="ORF">J2S44_004823</name>
</gene>
<evidence type="ECO:0000256" key="4">
    <source>
        <dbReference type="ARBA" id="ARBA00022692"/>
    </source>
</evidence>
<dbReference type="PANTHER" id="PTHR37461">
    <property type="entry name" value="ANTI-SIGMA-K FACTOR RSKA"/>
    <property type="match status" value="1"/>
</dbReference>
<keyword evidence="7" id="KW-0472">Membrane</keyword>
<dbReference type="PANTHER" id="PTHR37461:SF1">
    <property type="entry name" value="ANTI-SIGMA-K FACTOR RSKA"/>
    <property type="match status" value="1"/>
</dbReference>
<accession>A0AAE3ZR73</accession>
<dbReference type="Pfam" id="PF13490">
    <property type="entry name" value="zf-HC2"/>
    <property type="match status" value="1"/>
</dbReference>
<sequence>MTMDIHALVGAYVLDAVDDIERAAFDRHLGTCRACAAEVDELREATARLADATWSVPPPRLRHEVMARVAVTRQVTPVRRAAARAPGRPAWGRRVLAAAAAVALAAGTGAAVFAYQDQRVREQAGIAAAARAQAARIEAVLAAPDARLRTAEVTGGGQVTVVVSRSRDEGVVLLADGAPPAPGQAYQMWLIDGAYPAPADVMPAGSGSGTGFVSSVRDTDVIALTIEPAAGSQEPTSPVRARVSLDF</sequence>
<dbReference type="InterPro" id="IPR051474">
    <property type="entry name" value="Anti-sigma-K/W_factor"/>
</dbReference>
<proteinExistence type="predicted"/>
<dbReference type="Pfam" id="PF10099">
    <property type="entry name" value="RskA_C"/>
    <property type="match status" value="1"/>
</dbReference>
<dbReference type="GO" id="GO:0006417">
    <property type="term" value="P:regulation of translation"/>
    <property type="evidence" value="ECO:0007669"/>
    <property type="project" value="TreeGrafter"/>
</dbReference>
<evidence type="ECO:0000256" key="7">
    <source>
        <dbReference type="ARBA" id="ARBA00023136"/>
    </source>
</evidence>
<keyword evidence="14" id="KW-1185">Reference proteome</keyword>
<evidence type="ECO:0000313" key="14">
    <source>
        <dbReference type="Proteomes" id="UP001183629"/>
    </source>
</evidence>
<keyword evidence="3" id="KW-1003">Cell membrane</keyword>
<protein>
    <recommendedName>
        <fullName evidence="10">Regulator of SigK</fullName>
    </recommendedName>
    <alternativeName>
        <fullName evidence="9">Sigma-K anti-sigma factor RskA</fullName>
    </alternativeName>
</protein>
<dbReference type="GO" id="GO:0005886">
    <property type="term" value="C:plasma membrane"/>
    <property type="evidence" value="ECO:0007669"/>
    <property type="project" value="UniProtKB-SubCell"/>
</dbReference>
<evidence type="ECO:0000313" key="13">
    <source>
        <dbReference type="EMBL" id="MDR7324573.1"/>
    </source>
</evidence>
<dbReference type="InterPro" id="IPR027383">
    <property type="entry name" value="Znf_put"/>
</dbReference>
<dbReference type="GO" id="GO:0016989">
    <property type="term" value="F:sigma factor antagonist activity"/>
    <property type="evidence" value="ECO:0007669"/>
    <property type="project" value="TreeGrafter"/>
</dbReference>
<evidence type="ECO:0000256" key="6">
    <source>
        <dbReference type="ARBA" id="ARBA00023015"/>
    </source>
</evidence>